<evidence type="ECO:0000259" key="9">
    <source>
        <dbReference type="Pfam" id="PF01761"/>
    </source>
</evidence>
<name>A0ABS9NBE8_9ACTN</name>
<organism evidence="11 12">
    <name type="scientific">Micromonospora trifolii</name>
    <dbReference type="NCBI Taxonomy" id="2911208"/>
    <lineage>
        <taxon>Bacteria</taxon>
        <taxon>Bacillati</taxon>
        <taxon>Actinomycetota</taxon>
        <taxon>Actinomycetes</taxon>
        <taxon>Micromonosporales</taxon>
        <taxon>Micromonosporaceae</taxon>
        <taxon>Micromonospora</taxon>
    </lineage>
</organism>
<proteinExistence type="predicted"/>
<keyword evidence="5" id="KW-0456">Lyase</keyword>
<comment type="catalytic activity">
    <reaction evidence="6">
        <text>D-sedoheptulose 7-phosphate = 2-epi-5-epi-valiolone + phosphate</text>
        <dbReference type="Rhea" id="RHEA:44184"/>
        <dbReference type="ChEBI" id="CHEBI:43474"/>
        <dbReference type="ChEBI" id="CHEBI:57483"/>
        <dbReference type="ChEBI" id="CHEBI:84187"/>
        <dbReference type="EC" id="4.2.3.152"/>
    </reaction>
</comment>
<accession>A0ABS9NBE8</accession>
<evidence type="ECO:0000256" key="2">
    <source>
        <dbReference type="ARBA" id="ARBA00022723"/>
    </source>
</evidence>
<feature type="domain" description="3-dehydroquinate synthase C-terminal" evidence="10">
    <location>
        <begin position="224"/>
        <end position="359"/>
    </location>
</feature>
<dbReference type="EMBL" id="JAKKFD010000066">
    <property type="protein sequence ID" value="MCG5447292.1"/>
    <property type="molecule type" value="Genomic_DNA"/>
</dbReference>
<dbReference type="InterPro" id="IPR035872">
    <property type="entry name" value="EEVS-like"/>
</dbReference>
<keyword evidence="2" id="KW-0479">Metal-binding</keyword>
<sequence>MDGQRMSPLNSVNEAGGRLRTVPGRADIFRSGIADLPGSGLTWQVPFHDGATYTIEVAEPFCDPGNLALLRSGVSSDRRLIVWDSNVPPAWHDAVRAYFTHHGVTADFIAIEGGESCKTLETSTRLVSAFHQRGLDPGRESIVAIGGGALLDVVGFAGSIFRGGIPVVRVPTTLLGYVDASVGIKTGVNFTGGKNLLGTFTPPHSVLLDRGFFSSLTGYSWTGGFGEILKLGLGCDKTIFEMLERGAPSFVRTRMSDDEGQALLYRSIDVMLRELSGNIYEGDLTRTVDLGHTFSQAFEMGDSAIGHGHAVVVDLLISSAISVGRSMMPVGEFDRLVALTADLGLPLAPPIIDLEAMWASLLERMQHRSERQRTPIPTEIGYCEFVDDLSSAEIEAALNRVLAARPRK</sequence>
<dbReference type="PANTHER" id="PTHR43622">
    <property type="entry name" value="3-DEHYDROQUINATE SYNTHASE"/>
    <property type="match status" value="1"/>
</dbReference>
<dbReference type="Pfam" id="PF24621">
    <property type="entry name" value="DHQS_C"/>
    <property type="match status" value="1"/>
</dbReference>
<evidence type="ECO:0000256" key="5">
    <source>
        <dbReference type="ARBA" id="ARBA00023239"/>
    </source>
</evidence>
<dbReference type="InterPro" id="IPR056179">
    <property type="entry name" value="DHQS_C"/>
</dbReference>
<keyword evidence="4" id="KW-0520">NAD</keyword>
<dbReference type="Gene3D" id="3.40.50.1970">
    <property type="match status" value="1"/>
</dbReference>
<evidence type="ECO:0000256" key="3">
    <source>
        <dbReference type="ARBA" id="ARBA00022741"/>
    </source>
</evidence>
<keyword evidence="12" id="KW-1185">Reference proteome</keyword>
<dbReference type="SUPFAM" id="SSF56796">
    <property type="entry name" value="Dehydroquinate synthase-like"/>
    <property type="match status" value="1"/>
</dbReference>
<dbReference type="CDD" id="cd08199">
    <property type="entry name" value="EEVS"/>
    <property type="match status" value="1"/>
</dbReference>
<evidence type="ECO:0000313" key="12">
    <source>
        <dbReference type="Proteomes" id="UP001201629"/>
    </source>
</evidence>
<protein>
    <recommendedName>
        <fullName evidence="8">2-epi-5-epi-valiolone synthase</fullName>
        <ecNumber evidence="7">4.2.3.152</ecNumber>
    </recommendedName>
</protein>
<comment type="caution">
    <text evidence="11">The sequence shown here is derived from an EMBL/GenBank/DDBJ whole genome shotgun (WGS) entry which is preliminary data.</text>
</comment>
<evidence type="ECO:0000256" key="1">
    <source>
        <dbReference type="ARBA" id="ARBA00001911"/>
    </source>
</evidence>
<keyword evidence="3" id="KW-0547">Nucleotide-binding</keyword>
<dbReference type="InterPro" id="IPR050071">
    <property type="entry name" value="Dehydroquinate_synthase"/>
</dbReference>
<evidence type="ECO:0000256" key="6">
    <source>
        <dbReference type="ARBA" id="ARBA00023993"/>
    </source>
</evidence>
<gene>
    <name evidence="11" type="ORF">NIE79_006035</name>
</gene>
<dbReference type="Pfam" id="PF01761">
    <property type="entry name" value="DHQ_synthase"/>
    <property type="match status" value="1"/>
</dbReference>
<comment type="cofactor">
    <cofactor evidence="1">
        <name>NAD(+)</name>
        <dbReference type="ChEBI" id="CHEBI:57540"/>
    </cofactor>
</comment>
<dbReference type="Proteomes" id="UP001201629">
    <property type="component" value="Unassembled WGS sequence"/>
</dbReference>
<dbReference type="PANTHER" id="PTHR43622:SF3">
    <property type="entry name" value="2-EPI-5-EPI-VALIOLONE SYNTHASE"/>
    <property type="match status" value="1"/>
</dbReference>
<evidence type="ECO:0000256" key="8">
    <source>
        <dbReference type="ARBA" id="ARBA00024092"/>
    </source>
</evidence>
<dbReference type="RefSeq" id="WP_238682110.1">
    <property type="nucleotide sequence ID" value="NZ_JAKKFD010000066.1"/>
</dbReference>
<dbReference type="InterPro" id="IPR030960">
    <property type="entry name" value="DHQS/DOIS_N"/>
</dbReference>
<evidence type="ECO:0000313" key="11">
    <source>
        <dbReference type="EMBL" id="MCG5447292.1"/>
    </source>
</evidence>
<evidence type="ECO:0000259" key="10">
    <source>
        <dbReference type="Pfam" id="PF24621"/>
    </source>
</evidence>
<evidence type="ECO:0000256" key="4">
    <source>
        <dbReference type="ARBA" id="ARBA00023027"/>
    </source>
</evidence>
<reference evidence="11 12" key="1">
    <citation type="submission" date="2022-01" db="EMBL/GenBank/DDBJ databases">
        <authorList>
            <person name="Riesco R."/>
            <person name="Trujillo M.E."/>
        </authorList>
    </citation>
    <scope>NUCLEOTIDE SEQUENCE [LARGE SCALE GENOMIC DNA]</scope>
    <source>
        <strain evidence="11 12">NIE79</strain>
    </source>
</reference>
<feature type="domain" description="3-dehydroquinate synthase N-terminal" evidence="9">
    <location>
        <begin position="109"/>
        <end position="217"/>
    </location>
</feature>
<evidence type="ECO:0000256" key="7">
    <source>
        <dbReference type="ARBA" id="ARBA00024060"/>
    </source>
</evidence>
<dbReference type="EC" id="4.2.3.152" evidence="7"/>
<dbReference type="Gene3D" id="1.20.1090.10">
    <property type="entry name" value="Dehydroquinate synthase-like - alpha domain"/>
    <property type="match status" value="1"/>
</dbReference>